<dbReference type="InterPro" id="IPR011650">
    <property type="entry name" value="Peptidase_M20_dimer"/>
</dbReference>
<evidence type="ECO:0000259" key="6">
    <source>
        <dbReference type="Pfam" id="PF07687"/>
    </source>
</evidence>
<feature type="active site" description="Proton acceptor" evidence="5">
    <location>
        <position position="186"/>
    </location>
</feature>
<comment type="cofactor">
    <cofactor evidence="1">
        <name>Zn(2+)</name>
        <dbReference type="ChEBI" id="CHEBI:29105"/>
    </cofactor>
</comment>
<evidence type="ECO:0000313" key="8">
    <source>
        <dbReference type="Proteomes" id="UP001143372"/>
    </source>
</evidence>
<dbReference type="PROSITE" id="PS00758">
    <property type="entry name" value="ARGE_DAPE_CPG2_1"/>
    <property type="match status" value="1"/>
</dbReference>
<keyword evidence="2" id="KW-0479">Metal-binding</keyword>
<dbReference type="AlphaFoldDB" id="A0A9W6MWD6"/>
<evidence type="ECO:0000256" key="5">
    <source>
        <dbReference type="PIRSR" id="PIRSR037238-1"/>
    </source>
</evidence>
<keyword evidence="3" id="KW-0378">Hydrolase</keyword>
<organism evidence="7 8">
    <name type="scientific">Hansschlegelia plantiphila</name>
    <dbReference type="NCBI Taxonomy" id="374655"/>
    <lineage>
        <taxon>Bacteria</taxon>
        <taxon>Pseudomonadati</taxon>
        <taxon>Pseudomonadota</taxon>
        <taxon>Alphaproteobacteria</taxon>
        <taxon>Hyphomicrobiales</taxon>
        <taxon>Methylopilaceae</taxon>
        <taxon>Hansschlegelia</taxon>
    </lineage>
</organism>
<accession>A0A9W6MWD6</accession>
<dbReference type="InterPro" id="IPR001261">
    <property type="entry name" value="ArgE/DapE_CS"/>
</dbReference>
<keyword evidence="4" id="KW-0862">Zinc</keyword>
<keyword evidence="7" id="KW-0645">Protease</keyword>
<protein>
    <submittedName>
        <fullName evidence="7">Carboxypeptidase</fullName>
    </submittedName>
</protein>
<dbReference type="Gene3D" id="3.40.630.10">
    <property type="entry name" value="Zn peptidases"/>
    <property type="match status" value="1"/>
</dbReference>
<dbReference type="SUPFAM" id="SSF53187">
    <property type="entry name" value="Zn-dependent exopeptidases"/>
    <property type="match status" value="1"/>
</dbReference>
<dbReference type="Pfam" id="PF01546">
    <property type="entry name" value="Peptidase_M20"/>
    <property type="match status" value="1"/>
</dbReference>
<evidence type="ECO:0000256" key="1">
    <source>
        <dbReference type="ARBA" id="ARBA00001947"/>
    </source>
</evidence>
<feature type="domain" description="Peptidase M20 dimerisation" evidence="6">
    <location>
        <begin position="222"/>
        <end position="310"/>
    </location>
</feature>
<name>A0A9W6MWD6_9HYPH</name>
<dbReference type="InterPro" id="IPR002933">
    <property type="entry name" value="Peptidase_M20"/>
</dbReference>
<dbReference type="InterPro" id="IPR050072">
    <property type="entry name" value="Peptidase_M20A"/>
</dbReference>
<evidence type="ECO:0000256" key="3">
    <source>
        <dbReference type="ARBA" id="ARBA00022801"/>
    </source>
</evidence>
<sequence length="417" mass="44291">MPPGDWRRRYLARVPETVRRRREASIGPIPDPGGCAKLASMILAELPFDSGTMLAGLKRWVERESPTFEPHAVNAMMDLASGDLAAAGAVVERIAGPAGLGDCVRASFPHPRRGEPGVLVMGHLDTVHALGTLEKLPFRREGELAYGPGVLDMKGGIFLALEAIATLRRIGVETPLPVSMLLTSDEEIGSPGCRAIIEAEAAKHAYVLVPEPANLDGGLVTGRYAIARFDMEATGLSSHAGADLRKGRSAIAEMARRIGDIEAMTGDDCTFSVGVIHGGRWVNCVPQSCKAEALSMAKRQRDLDDGVDRMLALTSVDADGMGFRVSRGVTRPVWEPSAATMAMFEIAHEVARDLGFELTHGSAGAGSDANFTGAMGIPSLDGLGVCGEGWHTLQEHIVVDSLAQRARLMAGLLTRLS</sequence>
<proteinExistence type="predicted"/>
<dbReference type="Pfam" id="PF07687">
    <property type="entry name" value="M20_dimer"/>
    <property type="match status" value="1"/>
</dbReference>
<dbReference type="GO" id="GO:0004180">
    <property type="term" value="F:carboxypeptidase activity"/>
    <property type="evidence" value="ECO:0007669"/>
    <property type="project" value="UniProtKB-KW"/>
</dbReference>
<comment type="caution">
    <text evidence="7">The sequence shown here is derived from an EMBL/GenBank/DDBJ whole genome shotgun (WGS) entry which is preliminary data.</text>
</comment>
<dbReference type="CDD" id="cd03885">
    <property type="entry name" value="M20_CPDG2"/>
    <property type="match status" value="1"/>
</dbReference>
<evidence type="ECO:0000256" key="2">
    <source>
        <dbReference type="ARBA" id="ARBA00022723"/>
    </source>
</evidence>
<evidence type="ECO:0000313" key="7">
    <source>
        <dbReference type="EMBL" id="GLK68938.1"/>
    </source>
</evidence>
<dbReference type="PANTHER" id="PTHR43808">
    <property type="entry name" value="ACETYLORNITHINE DEACETYLASE"/>
    <property type="match status" value="1"/>
</dbReference>
<evidence type="ECO:0000256" key="4">
    <source>
        <dbReference type="ARBA" id="ARBA00022833"/>
    </source>
</evidence>
<feature type="active site" evidence="5">
    <location>
        <position position="125"/>
    </location>
</feature>
<dbReference type="PANTHER" id="PTHR43808:SF9">
    <property type="entry name" value="BLL0789 PROTEIN"/>
    <property type="match status" value="1"/>
</dbReference>
<dbReference type="SUPFAM" id="SSF55031">
    <property type="entry name" value="Bacterial exopeptidase dimerisation domain"/>
    <property type="match status" value="1"/>
</dbReference>
<dbReference type="InterPro" id="IPR036264">
    <property type="entry name" value="Bact_exopeptidase_dim_dom"/>
</dbReference>
<dbReference type="Gene3D" id="3.30.70.360">
    <property type="match status" value="1"/>
</dbReference>
<reference evidence="7" key="2">
    <citation type="submission" date="2023-01" db="EMBL/GenBank/DDBJ databases">
        <authorList>
            <person name="Sun Q."/>
            <person name="Evtushenko L."/>
        </authorList>
    </citation>
    <scope>NUCLEOTIDE SEQUENCE</scope>
    <source>
        <strain evidence="7">VKM B-2347</strain>
    </source>
</reference>
<dbReference type="InterPro" id="IPR017150">
    <property type="entry name" value="Pept_M20_glutamate_carboxypep"/>
</dbReference>
<gene>
    <name evidence="7" type="ORF">GCM10008179_25760</name>
</gene>
<dbReference type="NCBIfam" id="NF005678">
    <property type="entry name" value="PRK07473.1"/>
    <property type="match status" value="1"/>
</dbReference>
<reference evidence="7" key="1">
    <citation type="journal article" date="2014" name="Int. J. Syst. Evol. Microbiol.">
        <title>Complete genome sequence of Corynebacterium casei LMG S-19264T (=DSM 44701T), isolated from a smear-ripened cheese.</title>
        <authorList>
            <consortium name="US DOE Joint Genome Institute (JGI-PGF)"/>
            <person name="Walter F."/>
            <person name="Albersmeier A."/>
            <person name="Kalinowski J."/>
            <person name="Ruckert C."/>
        </authorList>
    </citation>
    <scope>NUCLEOTIDE SEQUENCE</scope>
    <source>
        <strain evidence="7">VKM B-2347</strain>
    </source>
</reference>
<dbReference type="PIRSF" id="PIRSF037238">
    <property type="entry name" value="Carboxypeptidase_G2"/>
    <property type="match status" value="1"/>
</dbReference>
<keyword evidence="7" id="KW-0121">Carboxypeptidase</keyword>
<dbReference type="Proteomes" id="UP001143372">
    <property type="component" value="Unassembled WGS sequence"/>
</dbReference>
<keyword evidence="8" id="KW-1185">Reference proteome</keyword>
<dbReference type="EMBL" id="BSFI01000008">
    <property type="protein sequence ID" value="GLK68938.1"/>
    <property type="molecule type" value="Genomic_DNA"/>
</dbReference>
<dbReference type="GO" id="GO:0046872">
    <property type="term" value="F:metal ion binding"/>
    <property type="evidence" value="ECO:0007669"/>
    <property type="project" value="UniProtKB-KW"/>
</dbReference>